<name>A0A934V7Y3_9BACT</name>
<gene>
    <name evidence="2" type="ORF">JIN84_13585</name>
</gene>
<accession>A0A934V7Y3</accession>
<keyword evidence="1" id="KW-1133">Transmembrane helix</keyword>
<keyword evidence="1" id="KW-0812">Transmembrane</keyword>
<evidence type="ECO:0000256" key="1">
    <source>
        <dbReference type="SAM" id="Phobius"/>
    </source>
</evidence>
<keyword evidence="1" id="KW-0472">Membrane</keyword>
<dbReference type="InterPro" id="IPR045584">
    <property type="entry name" value="Pilin-like"/>
</dbReference>
<organism evidence="2 3">
    <name type="scientific">Luteolibacter yonseiensis</name>
    <dbReference type="NCBI Taxonomy" id="1144680"/>
    <lineage>
        <taxon>Bacteria</taxon>
        <taxon>Pseudomonadati</taxon>
        <taxon>Verrucomicrobiota</taxon>
        <taxon>Verrucomicrobiia</taxon>
        <taxon>Verrucomicrobiales</taxon>
        <taxon>Verrucomicrobiaceae</taxon>
        <taxon>Luteolibacter</taxon>
    </lineage>
</organism>
<dbReference type="EMBL" id="JAENIK010000011">
    <property type="protein sequence ID" value="MBK1816652.1"/>
    <property type="molecule type" value="Genomic_DNA"/>
</dbReference>
<dbReference type="NCBIfam" id="TIGR02532">
    <property type="entry name" value="IV_pilin_GFxxxE"/>
    <property type="match status" value="1"/>
</dbReference>
<feature type="transmembrane region" description="Helical" evidence="1">
    <location>
        <begin position="12"/>
        <end position="31"/>
    </location>
</feature>
<keyword evidence="3" id="KW-1185">Reference proteome</keyword>
<dbReference type="InterPro" id="IPR012902">
    <property type="entry name" value="N_methyl_site"/>
</dbReference>
<dbReference type="SUPFAM" id="SSF54523">
    <property type="entry name" value="Pili subunits"/>
    <property type="match status" value="1"/>
</dbReference>
<reference evidence="2" key="1">
    <citation type="submission" date="2021-01" db="EMBL/GenBank/DDBJ databases">
        <title>Modified the classification status of verrucomicrobia.</title>
        <authorList>
            <person name="Feng X."/>
        </authorList>
    </citation>
    <scope>NUCLEOTIDE SEQUENCE</scope>
    <source>
        <strain evidence="2">JCM 18052</strain>
    </source>
</reference>
<dbReference type="RefSeq" id="WP_200351584.1">
    <property type="nucleotide sequence ID" value="NZ_BAABHZ010000006.1"/>
</dbReference>
<dbReference type="Pfam" id="PF07963">
    <property type="entry name" value="N_methyl"/>
    <property type="match status" value="1"/>
</dbReference>
<sequence length="265" mass="28913">MKSIRRKSGGFTLVEILVTLSVVVVLGLIVYKGGRSLVDTARITQSMANLRSLAVANAGYQADNGVFCPADDQYNMRRWHGARKSGSGKFDPAEGFLAPYLGKSRAVGICPLFKNIVGDEQSFESGTGGYGYNAVYIGGRPGSNFDRSTKLRISERIANVSSPDRTVMFTTTAYARESGLQEYPYCEPPFWDYGGGPSGDKPSPTVNFRANGKALVAWCDGHVTAESNNKDPTHGLNPHQGDSHEFDLGWFGPEENNGYWNPRRP</sequence>
<dbReference type="AlphaFoldDB" id="A0A934V7Y3"/>
<dbReference type="Proteomes" id="UP000600139">
    <property type="component" value="Unassembled WGS sequence"/>
</dbReference>
<dbReference type="Gene3D" id="3.30.700.10">
    <property type="entry name" value="Glycoprotein, Type 4 Pilin"/>
    <property type="match status" value="1"/>
</dbReference>
<comment type="caution">
    <text evidence="2">The sequence shown here is derived from an EMBL/GenBank/DDBJ whole genome shotgun (WGS) entry which is preliminary data.</text>
</comment>
<protein>
    <submittedName>
        <fullName evidence="2">Prepilin-type N-terminal cleavage/methylation domain-containing protein</fullName>
    </submittedName>
</protein>
<evidence type="ECO:0000313" key="3">
    <source>
        <dbReference type="Proteomes" id="UP000600139"/>
    </source>
</evidence>
<dbReference type="PROSITE" id="PS00409">
    <property type="entry name" value="PROKAR_NTER_METHYL"/>
    <property type="match status" value="1"/>
</dbReference>
<evidence type="ECO:0000313" key="2">
    <source>
        <dbReference type="EMBL" id="MBK1816652.1"/>
    </source>
</evidence>
<proteinExistence type="predicted"/>